<accession>A0AAV4XDQ9</accession>
<dbReference type="InterPro" id="IPR016197">
    <property type="entry name" value="Chromo-like_dom_sf"/>
</dbReference>
<comment type="caution">
    <text evidence="4">The sequence shown here is derived from an EMBL/GenBank/DDBJ whole genome shotgun (WGS) entry which is preliminary data.</text>
</comment>
<dbReference type="InterPro" id="IPR023780">
    <property type="entry name" value="Chromo_domain"/>
</dbReference>
<organism evidence="4 5">
    <name type="scientific">Caerostris extrusa</name>
    <name type="common">Bark spider</name>
    <name type="synonym">Caerostris bankana</name>
    <dbReference type="NCBI Taxonomy" id="172846"/>
    <lineage>
        <taxon>Eukaryota</taxon>
        <taxon>Metazoa</taxon>
        <taxon>Ecdysozoa</taxon>
        <taxon>Arthropoda</taxon>
        <taxon>Chelicerata</taxon>
        <taxon>Arachnida</taxon>
        <taxon>Araneae</taxon>
        <taxon>Araneomorphae</taxon>
        <taxon>Entelegynae</taxon>
        <taxon>Araneoidea</taxon>
        <taxon>Araneidae</taxon>
        <taxon>Caerostris</taxon>
    </lineage>
</organism>
<name>A0AAV4XDQ9_CAEEX</name>
<protein>
    <recommendedName>
        <fullName evidence="3">Chromo domain-containing protein</fullName>
    </recommendedName>
</protein>
<dbReference type="InterPro" id="IPR051219">
    <property type="entry name" value="Heterochromatin_chromo-domain"/>
</dbReference>
<dbReference type="SMART" id="SM00298">
    <property type="entry name" value="CHROMO"/>
    <property type="match status" value="1"/>
</dbReference>
<dbReference type="Pfam" id="PF00385">
    <property type="entry name" value="Chromo"/>
    <property type="match status" value="1"/>
</dbReference>
<dbReference type="GO" id="GO:0005694">
    <property type="term" value="C:chromosome"/>
    <property type="evidence" value="ECO:0007669"/>
    <property type="project" value="UniProtKB-ARBA"/>
</dbReference>
<dbReference type="GO" id="GO:0005634">
    <property type="term" value="C:nucleus"/>
    <property type="evidence" value="ECO:0007669"/>
    <property type="project" value="UniProtKB-SubCell"/>
</dbReference>
<dbReference type="EMBL" id="BPLR01000165">
    <property type="protein sequence ID" value="GIY92588.1"/>
    <property type="molecule type" value="Genomic_DNA"/>
</dbReference>
<dbReference type="InterPro" id="IPR000953">
    <property type="entry name" value="Chromo/chromo_shadow_dom"/>
</dbReference>
<dbReference type="Proteomes" id="UP001054945">
    <property type="component" value="Unassembled WGS sequence"/>
</dbReference>
<sequence>MSKASSSRCQALAELGKEIIPWKMVETEPKLFLIQGDVYEVEKLVALKIVKGQKLYRVRWRGYGRESDTMEPEENLLSCKEMILDLEKKN</sequence>
<evidence type="ECO:0000256" key="1">
    <source>
        <dbReference type="ARBA" id="ARBA00004123"/>
    </source>
</evidence>
<dbReference type="Gene3D" id="2.40.50.40">
    <property type="match status" value="1"/>
</dbReference>
<evidence type="ECO:0000256" key="2">
    <source>
        <dbReference type="ARBA" id="ARBA00023242"/>
    </source>
</evidence>
<dbReference type="CDD" id="cd00024">
    <property type="entry name" value="CD_CSD"/>
    <property type="match status" value="1"/>
</dbReference>
<keyword evidence="5" id="KW-1185">Reference proteome</keyword>
<gene>
    <name evidence="4" type="primary">AVEN_190386_1</name>
    <name evidence="4" type="ORF">CEXT_500621</name>
</gene>
<proteinExistence type="predicted"/>
<dbReference type="AlphaFoldDB" id="A0AAV4XDQ9"/>
<reference evidence="4 5" key="1">
    <citation type="submission" date="2021-06" db="EMBL/GenBank/DDBJ databases">
        <title>Caerostris extrusa draft genome.</title>
        <authorList>
            <person name="Kono N."/>
            <person name="Arakawa K."/>
        </authorList>
    </citation>
    <scope>NUCLEOTIDE SEQUENCE [LARGE SCALE GENOMIC DNA]</scope>
</reference>
<comment type="subcellular location">
    <subcellularLocation>
        <location evidence="1">Nucleus</location>
    </subcellularLocation>
</comment>
<keyword evidence="2" id="KW-0539">Nucleus</keyword>
<evidence type="ECO:0000313" key="4">
    <source>
        <dbReference type="EMBL" id="GIY92588.1"/>
    </source>
</evidence>
<evidence type="ECO:0000259" key="3">
    <source>
        <dbReference type="PROSITE" id="PS50013"/>
    </source>
</evidence>
<evidence type="ECO:0000313" key="5">
    <source>
        <dbReference type="Proteomes" id="UP001054945"/>
    </source>
</evidence>
<dbReference type="SUPFAM" id="SSF54160">
    <property type="entry name" value="Chromo domain-like"/>
    <property type="match status" value="1"/>
</dbReference>
<feature type="domain" description="Chromo" evidence="3">
    <location>
        <begin position="39"/>
        <end position="90"/>
    </location>
</feature>
<dbReference type="PANTHER" id="PTHR22812">
    <property type="entry name" value="CHROMOBOX PROTEIN"/>
    <property type="match status" value="1"/>
</dbReference>
<dbReference type="PROSITE" id="PS50013">
    <property type="entry name" value="CHROMO_2"/>
    <property type="match status" value="1"/>
</dbReference>